<protein>
    <recommendedName>
        <fullName evidence="4">Outer membrane protein beta-barrel domain-containing protein</fullName>
    </recommendedName>
</protein>
<dbReference type="SUPFAM" id="SSF56935">
    <property type="entry name" value="Porins"/>
    <property type="match status" value="1"/>
</dbReference>
<feature type="chain" id="PRO_5046818136" description="Outer membrane protein beta-barrel domain-containing protein" evidence="1">
    <location>
        <begin position="26"/>
        <end position="276"/>
    </location>
</feature>
<reference evidence="2 3" key="1">
    <citation type="submission" date="2021-05" db="EMBL/GenBank/DDBJ databases">
        <title>Croceibacterium sp. LX-88 genome sequence.</title>
        <authorList>
            <person name="Luo X."/>
        </authorList>
    </citation>
    <scope>NUCLEOTIDE SEQUENCE [LARGE SCALE GENOMIC DNA]</scope>
    <source>
        <strain evidence="2 3">LX-88</strain>
    </source>
</reference>
<evidence type="ECO:0000313" key="2">
    <source>
        <dbReference type="EMBL" id="MBT2134378.1"/>
    </source>
</evidence>
<organism evidence="2 3">
    <name type="scientific">Croceibacterium selenioxidans</name>
    <dbReference type="NCBI Taxonomy" id="2838833"/>
    <lineage>
        <taxon>Bacteria</taxon>
        <taxon>Pseudomonadati</taxon>
        <taxon>Pseudomonadota</taxon>
        <taxon>Alphaproteobacteria</taxon>
        <taxon>Sphingomonadales</taxon>
        <taxon>Erythrobacteraceae</taxon>
        <taxon>Croceibacterium</taxon>
    </lineage>
</organism>
<gene>
    <name evidence="2" type="ORF">KK137_08545</name>
</gene>
<dbReference type="RefSeq" id="WP_214535698.1">
    <property type="nucleotide sequence ID" value="NZ_JAHFVK010000001.1"/>
</dbReference>
<dbReference type="PROSITE" id="PS51257">
    <property type="entry name" value="PROKAR_LIPOPROTEIN"/>
    <property type="match status" value="1"/>
</dbReference>
<keyword evidence="3" id="KW-1185">Reference proteome</keyword>
<accession>A0ABS5W3N9</accession>
<keyword evidence="1" id="KW-0732">Signal</keyword>
<comment type="caution">
    <text evidence="2">The sequence shown here is derived from an EMBL/GenBank/DDBJ whole genome shotgun (WGS) entry which is preliminary data.</text>
</comment>
<proteinExistence type="predicted"/>
<evidence type="ECO:0008006" key="4">
    <source>
        <dbReference type="Google" id="ProtNLM"/>
    </source>
</evidence>
<feature type="signal peptide" evidence="1">
    <location>
        <begin position="1"/>
        <end position="25"/>
    </location>
</feature>
<dbReference type="EMBL" id="JAHFVK010000001">
    <property type="protein sequence ID" value="MBT2134378.1"/>
    <property type="molecule type" value="Genomic_DNA"/>
</dbReference>
<evidence type="ECO:0000313" key="3">
    <source>
        <dbReference type="Proteomes" id="UP000811255"/>
    </source>
</evidence>
<dbReference type="Proteomes" id="UP000811255">
    <property type="component" value="Unassembled WGS sequence"/>
</dbReference>
<evidence type="ECO:0000256" key="1">
    <source>
        <dbReference type="SAM" id="SignalP"/>
    </source>
</evidence>
<name>A0ABS5W3N9_9SPHN</name>
<sequence length="276" mass="30223">MRASRIGISAGLLAGCLIVNSSANAQALDDKYWAQIAGYYTKIDTKVRVSPVSNPNGGTQIDLEDDLNFDNDEILPSFSAGARLGSGFQVALDYYALNRDSTATLARDITINDVTYPVNASVTGSFKTNIYRFTLGWAFIRKDNFELGAAIGLHATDISFGIEGQGTTSGGTSVTLQRREQNVLAPLPTVGVFTTFNVAPKLTLGARIDYLSLSIDNYDGRLINTQASLAYRFTRNFGVGVMYRYVDYRLDVEKRDYVGRFAYNFKGPAIFLEAGF</sequence>